<dbReference type="EMBL" id="BDSP01000131">
    <property type="protein sequence ID" value="GAX18490.1"/>
    <property type="molecule type" value="Genomic_DNA"/>
</dbReference>
<evidence type="ECO:0000256" key="4">
    <source>
        <dbReference type="ARBA" id="ARBA00022776"/>
    </source>
</evidence>
<dbReference type="GO" id="GO:0051301">
    <property type="term" value="P:cell division"/>
    <property type="evidence" value="ECO:0007669"/>
    <property type="project" value="UniProtKB-KW"/>
</dbReference>
<evidence type="ECO:0008006" key="8">
    <source>
        <dbReference type="Google" id="ProtNLM"/>
    </source>
</evidence>
<evidence type="ECO:0000313" key="7">
    <source>
        <dbReference type="Proteomes" id="UP000198406"/>
    </source>
</evidence>
<dbReference type="GO" id="GO:0005680">
    <property type="term" value="C:anaphase-promoting complex"/>
    <property type="evidence" value="ECO:0007669"/>
    <property type="project" value="TreeGrafter"/>
</dbReference>
<dbReference type="Gene3D" id="2.130.10.10">
    <property type="entry name" value="YVTN repeat-like/Quinoprotein amine dehydrogenase"/>
    <property type="match status" value="1"/>
</dbReference>
<evidence type="ECO:0000313" key="6">
    <source>
        <dbReference type="EMBL" id="GAX18490.1"/>
    </source>
</evidence>
<sequence>MRGNCRPIVAADPFAMDFLRSSPILTAEKINATAVRVIHSRPEAVLDVPDIASNFYSHPLSWSKDNVLAVGLGSVVFIMNMATDAVHELVDLKKVSRNRNETSSHVRAVKWCTVEGLTHYLAVGTDSGVRLYDATCKKEVHTSLNVGGGTVHALCWNDALQWLTVGYDTGKLVSLDWRSRSMTGMTRRGSPSSSSSASVCNIAWNPEGTCLASGRSDGFFYDEKPPSRRRSPSYIGITHGGCQGTGMVSLSA</sequence>
<dbReference type="PANTHER" id="PTHR19918:SF8">
    <property type="entry name" value="FI02843P"/>
    <property type="match status" value="1"/>
</dbReference>
<dbReference type="GO" id="GO:0010997">
    <property type="term" value="F:anaphase-promoting complex binding"/>
    <property type="evidence" value="ECO:0007669"/>
    <property type="project" value="InterPro"/>
</dbReference>
<dbReference type="InterPro" id="IPR036322">
    <property type="entry name" value="WD40_repeat_dom_sf"/>
</dbReference>
<keyword evidence="4" id="KW-0498">Mitosis</keyword>
<keyword evidence="3" id="KW-0677">Repeat</keyword>
<protein>
    <recommendedName>
        <fullName evidence="8">Anaphase-promoting complex subunit 4 WD40 domain-containing protein</fullName>
    </recommendedName>
</protein>
<evidence type="ECO:0000256" key="3">
    <source>
        <dbReference type="ARBA" id="ARBA00022737"/>
    </source>
</evidence>
<dbReference type="GO" id="GO:1990757">
    <property type="term" value="F:ubiquitin ligase activator activity"/>
    <property type="evidence" value="ECO:0007669"/>
    <property type="project" value="TreeGrafter"/>
</dbReference>
<dbReference type="InterPro" id="IPR033010">
    <property type="entry name" value="Cdc20/Fizzy"/>
</dbReference>
<dbReference type="InParanoid" id="A0A1Z5JWU7"/>
<keyword evidence="7" id="KW-1185">Reference proteome</keyword>
<reference evidence="6 7" key="1">
    <citation type="journal article" date="2015" name="Plant Cell">
        <title>Oil accumulation by the oleaginous diatom Fistulifera solaris as revealed by the genome and transcriptome.</title>
        <authorList>
            <person name="Tanaka T."/>
            <person name="Maeda Y."/>
            <person name="Veluchamy A."/>
            <person name="Tanaka M."/>
            <person name="Abida H."/>
            <person name="Marechal E."/>
            <person name="Bowler C."/>
            <person name="Muto M."/>
            <person name="Sunaga Y."/>
            <person name="Tanaka M."/>
            <person name="Yoshino T."/>
            <person name="Taniguchi T."/>
            <person name="Fukuda Y."/>
            <person name="Nemoto M."/>
            <person name="Matsumoto M."/>
            <person name="Wong P.S."/>
            <person name="Aburatani S."/>
            <person name="Fujibuchi W."/>
        </authorList>
    </citation>
    <scope>NUCLEOTIDE SEQUENCE [LARGE SCALE GENOMIC DNA]</scope>
    <source>
        <strain evidence="6 7">JPCC DA0580</strain>
    </source>
</reference>
<evidence type="ECO:0000256" key="2">
    <source>
        <dbReference type="ARBA" id="ARBA00022618"/>
    </source>
</evidence>
<organism evidence="6 7">
    <name type="scientific">Fistulifera solaris</name>
    <name type="common">Oleaginous diatom</name>
    <dbReference type="NCBI Taxonomy" id="1519565"/>
    <lineage>
        <taxon>Eukaryota</taxon>
        <taxon>Sar</taxon>
        <taxon>Stramenopiles</taxon>
        <taxon>Ochrophyta</taxon>
        <taxon>Bacillariophyta</taxon>
        <taxon>Bacillariophyceae</taxon>
        <taxon>Bacillariophycidae</taxon>
        <taxon>Naviculales</taxon>
        <taxon>Naviculaceae</taxon>
        <taxon>Fistulifera</taxon>
    </lineage>
</organism>
<evidence type="ECO:0000256" key="1">
    <source>
        <dbReference type="ARBA" id="ARBA00022574"/>
    </source>
</evidence>
<proteinExistence type="predicted"/>
<evidence type="ECO:0000256" key="5">
    <source>
        <dbReference type="ARBA" id="ARBA00023306"/>
    </source>
</evidence>
<keyword evidence="2" id="KW-0132">Cell division</keyword>
<accession>A0A1Z5JWU7</accession>
<name>A0A1Z5JWU7_FISSO</name>
<dbReference type="AlphaFoldDB" id="A0A1Z5JWU7"/>
<dbReference type="PANTHER" id="PTHR19918">
    <property type="entry name" value="CELL DIVISION CYCLE 20 CDC20 FIZZY -RELATED"/>
    <property type="match status" value="1"/>
</dbReference>
<dbReference type="Proteomes" id="UP000198406">
    <property type="component" value="Unassembled WGS sequence"/>
</dbReference>
<dbReference type="SUPFAM" id="SSF50978">
    <property type="entry name" value="WD40 repeat-like"/>
    <property type="match status" value="1"/>
</dbReference>
<keyword evidence="5" id="KW-0131">Cell cycle</keyword>
<comment type="caution">
    <text evidence="6">The sequence shown here is derived from an EMBL/GenBank/DDBJ whole genome shotgun (WGS) entry which is preliminary data.</text>
</comment>
<dbReference type="OrthoDB" id="10263272at2759"/>
<keyword evidence="1" id="KW-0853">WD repeat</keyword>
<gene>
    <name evidence="6" type="ORF">FisN_10Hu312</name>
</gene>
<dbReference type="GO" id="GO:0031145">
    <property type="term" value="P:anaphase-promoting complex-dependent catabolic process"/>
    <property type="evidence" value="ECO:0007669"/>
    <property type="project" value="TreeGrafter"/>
</dbReference>
<dbReference type="GO" id="GO:1905786">
    <property type="term" value="P:positive regulation of anaphase-promoting complex-dependent catabolic process"/>
    <property type="evidence" value="ECO:0007669"/>
    <property type="project" value="TreeGrafter"/>
</dbReference>
<dbReference type="InterPro" id="IPR015943">
    <property type="entry name" value="WD40/YVTN_repeat-like_dom_sf"/>
</dbReference>